<keyword evidence="3" id="KW-1185">Reference proteome</keyword>
<proteinExistence type="predicted"/>
<feature type="compositionally biased region" description="Basic and acidic residues" evidence="1">
    <location>
        <begin position="108"/>
        <end position="122"/>
    </location>
</feature>
<name>A0A1L9U0C0_9EURO</name>
<dbReference type="VEuPathDB" id="FungiDB:ASPSYDRAFT_85083"/>
<feature type="compositionally biased region" description="Pro residues" evidence="1">
    <location>
        <begin position="92"/>
        <end position="104"/>
    </location>
</feature>
<dbReference type="OrthoDB" id="5326346at2759"/>
<organism evidence="2 3">
    <name type="scientific">Aspergillus sydowii CBS 593.65</name>
    <dbReference type="NCBI Taxonomy" id="1036612"/>
    <lineage>
        <taxon>Eukaryota</taxon>
        <taxon>Fungi</taxon>
        <taxon>Dikarya</taxon>
        <taxon>Ascomycota</taxon>
        <taxon>Pezizomycotina</taxon>
        <taxon>Eurotiomycetes</taxon>
        <taxon>Eurotiomycetidae</taxon>
        <taxon>Eurotiales</taxon>
        <taxon>Aspergillaceae</taxon>
        <taxon>Aspergillus</taxon>
        <taxon>Aspergillus subgen. Nidulantes</taxon>
    </lineage>
</organism>
<evidence type="ECO:0008006" key="4">
    <source>
        <dbReference type="Google" id="ProtNLM"/>
    </source>
</evidence>
<dbReference type="AlphaFoldDB" id="A0A1L9U0C0"/>
<dbReference type="Proteomes" id="UP000184356">
    <property type="component" value="Unassembled WGS sequence"/>
</dbReference>
<dbReference type="InterPro" id="IPR011333">
    <property type="entry name" value="SKP1/BTB/POZ_sf"/>
</dbReference>
<reference evidence="3" key="1">
    <citation type="journal article" date="2017" name="Genome Biol.">
        <title>Comparative genomics reveals high biological diversity and specific adaptations in the industrially and medically important fungal genus Aspergillus.</title>
        <authorList>
            <person name="de Vries R.P."/>
            <person name="Riley R."/>
            <person name="Wiebenga A."/>
            <person name="Aguilar-Osorio G."/>
            <person name="Amillis S."/>
            <person name="Uchima C.A."/>
            <person name="Anderluh G."/>
            <person name="Asadollahi M."/>
            <person name="Askin M."/>
            <person name="Barry K."/>
            <person name="Battaglia E."/>
            <person name="Bayram O."/>
            <person name="Benocci T."/>
            <person name="Braus-Stromeyer S.A."/>
            <person name="Caldana C."/>
            <person name="Canovas D."/>
            <person name="Cerqueira G.C."/>
            <person name="Chen F."/>
            <person name="Chen W."/>
            <person name="Choi C."/>
            <person name="Clum A."/>
            <person name="Dos Santos R.A."/>
            <person name="Damasio A.R."/>
            <person name="Diallinas G."/>
            <person name="Emri T."/>
            <person name="Fekete E."/>
            <person name="Flipphi M."/>
            <person name="Freyberg S."/>
            <person name="Gallo A."/>
            <person name="Gournas C."/>
            <person name="Habgood R."/>
            <person name="Hainaut M."/>
            <person name="Harispe M.L."/>
            <person name="Henrissat B."/>
            <person name="Hilden K.S."/>
            <person name="Hope R."/>
            <person name="Hossain A."/>
            <person name="Karabika E."/>
            <person name="Karaffa L."/>
            <person name="Karanyi Z."/>
            <person name="Krasevec N."/>
            <person name="Kuo A."/>
            <person name="Kusch H."/>
            <person name="LaButti K."/>
            <person name="Lagendijk E.L."/>
            <person name="Lapidus A."/>
            <person name="Levasseur A."/>
            <person name="Lindquist E."/>
            <person name="Lipzen A."/>
            <person name="Logrieco A.F."/>
            <person name="MacCabe A."/>
            <person name="Maekelae M.R."/>
            <person name="Malavazi I."/>
            <person name="Melin P."/>
            <person name="Meyer V."/>
            <person name="Mielnichuk N."/>
            <person name="Miskei M."/>
            <person name="Molnar A.P."/>
            <person name="Mule G."/>
            <person name="Ngan C.Y."/>
            <person name="Orejas M."/>
            <person name="Orosz E."/>
            <person name="Ouedraogo J.P."/>
            <person name="Overkamp K.M."/>
            <person name="Park H.-S."/>
            <person name="Perrone G."/>
            <person name="Piumi F."/>
            <person name="Punt P.J."/>
            <person name="Ram A.F."/>
            <person name="Ramon A."/>
            <person name="Rauscher S."/>
            <person name="Record E."/>
            <person name="Riano-Pachon D.M."/>
            <person name="Robert V."/>
            <person name="Roehrig J."/>
            <person name="Ruller R."/>
            <person name="Salamov A."/>
            <person name="Salih N.S."/>
            <person name="Samson R.A."/>
            <person name="Sandor E."/>
            <person name="Sanguinetti M."/>
            <person name="Schuetze T."/>
            <person name="Sepcic K."/>
            <person name="Shelest E."/>
            <person name="Sherlock G."/>
            <person name="Sophianopoulou V."/>
            <person name="Squina F.M."/>
            <person name="Sun H."/>
            <person name="Susca A."/>
            <person name="Todd R.B."/>
            <person name="Tsang A."/>
            <person name="Unkles S.E."/>
            <person name="van de Wiele N."/>
            <person name="van Rossen-Uffink D."/>
            <person name="Oliveira J.V."/>
            <person name="Vesth T.C."/>
            <person name="Visser J."/>
            <person name="Yu J.-H."/>
            <person name="Zhou M."/>
            <person name="Andersen M.R."/>
            <person name="Archer D.B."/>
            <person name="Baker S.E."/>
            <person name="Benoit I."/>
            <person name="Brakhage A.A."/>
            <person name="Braus G.H."/>
            <person name="Fischer R."/>
            <person name="Frisvad J.C."/>
            <person name="Goldman G.H."/>
            <person name="Houbraken J."/>
            <person name="Oakley B."/>
            <person name="Pocsi I."/>
            <person name="Scazzocchio C."/>
            <person name="Seiboth B."/>
            <person name="vanKuyk P.A."/>
            <person name="Wortman J."/>
            <person name="Dyer P.S."/>
            <person name="Grigoriev I.V."/>
        </authorList>
    </citation>
    <scope>NUCLEOTIDE SEQUENCE [LARGE SCALE GENOMIC DNA]</scope>
    <source>
        <strain evidence="3">CBS 593.65</strain>
    </source>
</reference>
<protein>
    <recommendedName>
        <fullName evidence="4">BTB domain-containing protein</fullName>
    </recommendedName>
</protein>
<accession>A0A1L9U0C0</accession>
<feature type="compositionally biased region" description="Basic residues" evidence="1">
    <location>
        <begin position="66"/>
        <end position="78"/>
    </location>
</feature>
<evidence type="ECO:0000313" key="2">
    <source>
        <dbReference type="EMBL" id="OJJ65105.1"/>
    </source>
</evidence>
<evidence type="ECO:0000313" key="3">
    <source>
        <dbReference type="Proteomes" id="UP000184356"/>
    </source>
</evidence>
<dbReference type="STRING" id="1036612.A0A1L9U0C0"/>
<gene>
    <name evidence="2" type="ORF">ASPSYDRAFT_85083</name>
</gene>
<dbReference type="RefSeq" id="XP_040708911.1">
    <property type="nucleotide sequence ID" value="XM_040851465.1"/>
</dbReference>
<evidence type="ECO:0000256" key="1">
    <source>
        <dbReference type="SAM" id="MobiDB-lite"/>
    </source>
</evidence>
<dbReference type="Gene3D" id="3.30.710.10">
    <property type="entry name" value="Potassium Channel Kv1.1, Chain A"/>
    <property type="match status" value="1"/>
</dbReference>
<dbReference type="EMBL" id="KV878582">
    <property type="protein sequence ID" value="OJJ65105.1"/>
    <property type="molecule type" value="Genomic_DNA"/>
</dbReference>
<dbReference type="GeneID" id="63767538"/>
<feature type="region of interest" description="Disordered" evidence="1">
    <location>
        <begin position="23"/>
        <end position="142"/>
    </location>
</feature>
<sequence>MDPPTHIIDPDGEVIIVLRNSNAPFAEPGEDMPVNGFSHSDDTQIPAEEIEPPEPIEQNCMAGSNIKKKKRKDRKKKSSSLSTTAHLTPEPIQDPVPEPLPEPVPYTTEEHVPEEPPSKEPGAEENLVEGPAEKQSEEQTEINLEEESCFRIQVSAKHLILASPVLKKILTGGWKESVTFLKERSVEITAEGWDIEALLILLRAIHGQHYDIPRKLTLEMLAKIAVLVDYYDCKESVFIWTTIWIKNLDEKIPDTYSRDLILWLLVSWVFQLPAQFRQTTSTVLSGGTSWFNNLGLPIPAKAIEAIDKQRQENIDSLVGLLHDKRGELLTGIGGCCFEWSSIMYGALTKEMHSIDLLSPRPTAPFVGWSYQSLVRKIQSFRELRWRSRYSYDDHYCSDSSFAKIFGTLNTVVQGLELHELL</sequence>